<reference evidence="2" key="1">
    <citation type="submission" date="2021-01" db="EMBL/GenBank/DDBJ databases">
        <title>Whole genome shotgun sequence of Catellatospora methionotrophica NBRC 14553.</title>
        <authorList>
            <person name="Komaki H."/>
            <person name="Tamura T."/>
        </authorList>
    </citation>
    <scope>NUCLEOTIDE SEQUENCE</scope>
    <source>
        <strain evidence="2">NBRC 14553</strain>
    </source>
</reference>
<name>A0A8J3LH63_9ACTN</name>
<dbReference type="EMBL" id="BONJ01000020">
    <property type="protein sequence ID" value="GIG15474.1"/>
    <property type="molecule type" value="Genomic_DNA"/>
</dbReference>
<comment type="caution">
    <text evidence="2">The sequence shown here is derived from an EMBL/GenBank/DDBJ whole genome shotgun (WGS) entry which is preliminary data.</text>
</comment>
<keyword evidence="1" id="KW-1133">Transmembrane helix</keyword>
<protein>
    <submittedName>
        <fullName evidence="2">Uncharacterized protein</fullName>
    </submittedName>
</protein>
<evidence type="ECO:0000256" key="1">
    <source>
        <dbReference type="SAM" id="Phobius"/>
    </source>
</evidence>
<gene>
    <name evidence="2" type="ORF">Cme02nite_38060</name>
</gene>
<evidence type="ECO:0000313" key="3">
    <source>
        <dbReference type="Proteomes" id="UP000660339"/>
    </source>
</evidence>
<keyword evidence="1" id="KW-0812">Transmembrane</keyword>
<proteinExistence type="predicted"/>
<feature type="transmembrane region" description="Helical" evidence="1">
    <location>
        <begin position="12"/>
        <end position="32"/>
    </location>
</feature>
<dbReference type="Proteomes" id="UP000660339">
    <property type="component" value="Unassembled WGS sequence"/>
</dbReference>
<dbReference type="RefSeq" id="WP_166379880.1">
    <property type="nucleotide sequence ID" value="NZ_BAAATT010000005.1"/>
</dbReference>
<keyword evidence="3" id="KW-1185">Reference proteome</keyword>
<keyword evidence="1" id="KW-0472">Membrane</keyword>
<sequence>MTEQRADRWKDILQSLPVTVTVVVGVLVALVWSMTNMAALQRLTECQARYNESSNANQQLRAAAAAEERVALDELISSIDEARSAPAANAQVALNLAFRTYAEERARIDGKREVMPIPPPPSQTCG</sequence>
<organism evidence="2 3">
    <name type="scientific">Catellatospora methionotrophica</name>
    <dbReference type="NCBI Taxonomy" id="121620"/>
    <lineage>
        <taxon>Bacteria</taxon>
        <taxon>Bacillati</taxon>
        <taxon>Actinomycetota</taxon>
        <taxon>Actinomycetes</taxon>
        <taxon>Micromonosporales</taxon>
        <taxon>Micromonosporaceae</taxon>
        <taxon>Catellatospora</taxon>
    </lineage>
</organism>
<accession>A0A8J3LH63</accession>
<dbReference type="AlphaFoldDB" id="A0A8J3LH63"/>
<evidence type="ECO:0000313" key="2">
    <source>
        <dbReference type="EMBL" id="GIG15474.1"/>
    </source>
</evidence>